<feature type="domain" description="EF-hand" evidence="6">
    <location>
        <begin position="130"/>
        <end position="165"/>
    </location>
</feature>
<keyword evidence="8" id="KW-1185">Reference proteome</keyword>
<protein>
    <recommendedName>
        <fullName evidence="5">Flagellar hook-associated protein 2</fullName>
        <shortName evidence="5">HAP2</shortName>
    </recommendedName>
    <alternativeName>
        <fullName evidence="5">Flagellar cap protein</fullName>
    </alternativeName>
</protein>
<dbReference type="OrthoDB" id="9810816at2"/>
<dbReference type="GO" id="GO:0009421">
    <property type="term" value="C:bacterial-type flagellum filament cap"/>
    <property type="evidence" value="ECO:0007669"/>
    <property type="project" value="InterPro"/>
</dbReference>
<dbReference type="HOGENOM" id="CLU_015182_7_0_4"/>
<dbReference type="RefSeq" id="WP_038491169.1">
    <property type="nucleotide sequence ID" value="NZ_BCTH01000004.1"/>
</dbReference>
<dbReference type="InterPro" id="IPR003481">
    <property type="entry name" value="FliD_N"/>
</dbReference>
<evidence type="ECO:0000256" key="1">
    <source>
        <dbReference type="ARBA" id="ARBA00009764"/>
    </source>
</evidence>
<accession>W0V3V6</accession>
<name>W0V3V6_9BURK</name>
<evidence type="ECO:0000313" key="8">
    <source>
        <dbReference type="Proteomes" id="UP000027604"/>
    </source>
</evidence>
<comment type="subunit">
    <text evidence="2 5">Homopentamer.</text>
</comment>
<proteinExistence type="inferred from homology"/>
<evidence type="ECO:0000256" key="2">
    <source>
        <dbReference type="ARBA" id="ARBA00011255"/>
    </source>
</evidence>
<dbReference type="GO" id="GO:0007155">
    <property type="term" value="P:cell adhesion"/>
    <property type="evidence" value="ECO:0007669"/>
    <property type="project" value="InterPro"/>
</dbReference>
<dbReference type="AlphaFoldDB" id="W0V3V6"/>
<evidence type="ECO:0000259" key="6">
    <source>
        <dbReference type="PROSITE" id="PS50222"/>
    </source>
</evidence>
<gene>
    <name evidence="7" type="ORF">GJA_1925</name>
</gene>
<comment type="subcellular location">
    <subcellularLocation>
        <location evidence="5">Secreted</location>
    </subcellularLocation>
    <subcellularLocation>
        <location evidence="5">Bacterial flagellum</location>
    </subcellularLocation>
</comment>
<dbReference type="Proteomes" id="UP000027604">
    <property type="component" value="Chromosome I"/>
</dbReference>
<dbReference type="STRING" id="1349767.GJA_1925"/>
<dbReference type="EMBL" id="HG322949">
    <property type="protein sequence ID" value="CDG82561.1"/>
    <property type="molecule type" value="Genomic_DNA"/>
</dbReference>
<evidence type="ECO:0000256" key="4">
    <source>
        <dbReference type="ARBA" id="ARBA00023143"/>
    </source>
</evidence>
<keyword evidence="4 5" id="KW-0975">Bacterial flagellum</keyword>
<dbReference type="GO" id="GO:0009424">
    <property type="term" value="C:bacterial-type flagellum hook"/>
    <property type="evidence" value="ECO:0007669"/>
    <property type="project" value="UniProtKB-UniRule"/>
</dbReference>
<evidence type="ECO:0000313" key="7">
    <source>
        <dbReference type="EMBL" id="CDG82561.1"/>
    </source>
</evidence>
<keyword evidence="7" id="KW-0966">Cell projection</keyword>
<dbReference type="PANTHER" id="PTHR30288:SF0">
    <property type="entry name" value="FLAGELLAR HOOK-ASSOCIATED PROTEIN 2"/>
    <property type="match status" value="1"/>
</dbReference>
<dbReference type="GO" id="GO:0005509">
    <property type="term" value="F:calcium ion binding"/>
    <property type="evidence" value="ECO:0007669"/>
    <property type="project" value="InterPro"/>
</dbReference>
<dbReference type="InterPro" id="IPR002048">
    <property type="entry name" value="EF_hand_dom"/>
</dbReference>
<dbReference type="PATRIC" id="fig|1349767.4.peg.3694"/>
<dbReference type="Pfam" id="PF02465">
    <property type="entry name" value="FliD_N"/>
    <property type="match status" value="1"/>
</dbReference>
<reference evidence="7 8" key="1">
    <citation type="journal article" date="2015" name="Genome Announc.">
        <title>Genome Sequence of Mushroom Soft-Rot Pathogen Janthinobacterium agaricidamnosum.</title>
        <authorList>
            <person name="Graupner K."/>
            <person name="Lackner G."/>
            <person name="Hertweck C."/>
        </authorList>
    </citation>
    <scope>NUCLEOTIDE SEQUENCE [LARGE SCALE GENOMIC DNA]</scope>
    <source>
        <strain evidence="8">NBRC 102515 / DSM 9628</strain>
    </source>
</reference>
<dbReference type="GO" id="GO:0005576">
    <property type="term" value="C:extracellular region"/>
    <property type="evidence" value="ECO:0007669"/>
    <property type="project" value="UniProtKB-SubCell"/>
</dbReference>
<dbReference type="InterPro" id="IPR010809">
    <property type="entry name" value="FliD_C"/>
</dbReference>
<dbReference type="PROSITE" id="PS00018">
    <property type="entry name" value="EF_HAND_1"/>
    <property type="match status" value="1"/>
</dbReference>
<keyword evidence="7" id="KW-0969">Cilium</keyword>
<dbReference type="InterPro" id="IPR040026">
    <property type="entry name" value="FliD"/>
</dbReference>
<evidence type="ECO:0000256" key="3">
    <source>
        <dbReference type="ARBA" id="ARBA00023054"/>
    </source>
</evidence>
<sequence length="469" mass="48760">MTSITSPVYDPVDTAKKLAALSVQAQVDALKAKTDLATKTDKALNDLKSAMATFQAAMTAMSKNKSVLSQSATFGNTAYGSATAGVTAAPGTYSFFVEQLATASQTSYGGLGSSPAAGSGTLTVKIGDGTGNNRFDIDLSAADKNGDGTLTPQEIAAAINASSKNNSRVTASIVTVDNQAQLVLTSNSTGAANAVSLDASGVTNSALTKALVTDAATNIKQVVQARDAVVWLGAKGTGTRIQQASNTFTNLQDVKITFTKAMADGDAPVTLAVATDSTATTANVQAFVDAYNKLKTTLDTLTSPGKPEKGVAPGIFYSDSGMASLRNSIGQLLRQNVGGVSLVDYGITSARDGSLTLDAGKLTARLANSPGNLDSLFGNNTIGRQTGVLGSLDKLMNQWSSDTQGQITQRLAGNAKLQKEYGQTSDHLDDVYESNRLRYLDQFTRLQVLQANMQKTLDMFDAMFGSNKS</sequence>
<comment type="similarity">
    <text evidence="1 5">Belongs to the FliD family.</text>
</comment>
<dbReference type="Pfam" id="PF07195">
    <property type="entry name" value="FliD_C"/>
    <property type="match status" value="1"/>
</dbReference>
<dbReference type="eggNOG" id="COG1345">
    <property type="taxonomic scope" value="Bacteria"/>
</dbReference>
<dbReference type="PANTHER" id="PTHR30288">
    <property type="entry name" value="FLAGELLAR CAP/ASSEMBLY PROTEIN FLID"/>
    <property type="match status" value="1"/>
</dbReference>
<dbReference type="InterPro" id="IPR018247">
    <property type="entry name" value="EF_Hand_1_Ca_BS"/>
</dbReference>
<keyword evidence="5" id="KW-0964">Secreted</keyword>
<dbReference type="PROSITE" id="PS50222">
    <property type="entry name" value="EF_HAND_2"/>
    <property type="match status" value="1"/>
</dbReference>
<organism evidence="7 8">
    <name type="scientific">Janthinobacterium agaricidamnosum NBRC 102515 = DSM 9628</name>
    <dbReference type="NCBI Taxonomy" id="1349767"/>
    <lineage>
        <taxon>Bacteria</taxon>
        <taxon>Pseudomonadati</taxon>
        <taxon>Pseudomonadota</taxon>
        <taxon>Betaproteobacteria</taxon>
        <taxon>Burkholderiales</taxon>
        <taxon>Oxalobacteraceae</taxon>
        <taxon>Janthinobacterium</taxon>
    </lineage>
</organism>
<comment type="function">
    <text evidence="5">Required for morphogenesis and for the elongation of the flagellar filament by facilitating polymerization of the flagellin monomers at the tip of growing filament. Forms a capping structure, which prevents flagellin subunits (transported through the central channel of the flagellum) from leaking out without polymerization at the distal end.</text>
</comment>
<keyword evidence="3" id="KW-0175">Coiled coil</keyword>
<keyword evidence="7" id="KW-0282">Flagellum</keyword>
<evidence type="ECO:0000256" key="5">
    <source>
        <dbReference type="RuleBase" id="RU362066"/>
    </source>
</evidence>
<dbReference type="KEGG" id="jag:GJA_1925"/>